<proteinExistence type="predicted"/>
<dbReference type="AlphaFoldDB" id="A0A9W8JT52"/>
<keyword evidence="1 3" id="KW-0732">Signal</keyword>
<evidence type="ECO:0000313" key="5">
    <source>
        <dbReference type="Proteomes" id="UP001148786"/>
    </source>
</evidence>
<accession>A0A9W8JT52</accession>
<feature type="region of interest" description="Disordered" evidence="2">
    <location>
        <begin position="145"/>
        <end position="170"/>
    </location>
</feature>
<comment type="caution">
    <text evidence="4">The sequence shown here is derived from an EMBL/GenBank/DDBJ whole genome shotgun (WGS) entry which is preliminary data.</text>
</comment>
<evidence type="ECO:0000313" key="4">
    <source>
        <dbReference type="EMBL" id="KAJ3504014.1"/>
    </source>
</evidence>
<protein>
    <submittedName>
        <fullName evidence="4">Uncharacterized protein</fullName>
    </submittedName>
</protein>
<organism evidence="4 5">
    <name type="scientific">Agrocybe chaxingu</name>
    <dbReference type="NCBI Taxonomy" id="84603"/>
    <lineage>
        <taxon>Eukaryota</taxon>
        <taxon>Fungi</taxon>
        <taxon>Dikarya</taxon>
        <taxon>Basidiomycota</taxon>
        <taxon>Agaricomycotina</taxon>
        <taxon>Agaricomycetes</taxon>
        <taxon>Agaricomycetidae</taxon>
        <taxon>Agaricales</taxon>
        <taxon>Agaricineae</taxon>
        <taxon>Strophariaceae</taxon>
        <taxon>Agrocybe</taxon>
    </lineage>
</organism>
<dbReference type="Gene3D" id="2.40.40.10">
    <property type="entry name" value="RlpA-like domain"/>
    <property type="match status" value="1"/>
</dbReference>
<reference evidence="4" key="1">
    <citation type="submission" date="2022-07" db="EMBL/GenBank/DDBJ databases">
        <title>Genome Sequence of Agrocybe chaxingu.</title>
        <authorList>
            <person name="Buettner E."/>
        </authorList>
    </citation>
    <scope>NUCLEOTIDE SEQUENCE</scope>
    <source>
        <strain evidence="4">MP-N11</strain>
    </source>
</reference>
<feature type="chain" id="PRO_5040963480" evidence="3">
    <location>
        <begin position="21"/>
        <end position="249"/>
    </location>
</feature>
<dbReference type="InterPro" id="IPR051477">
    <property type="entry name" value="Expansin_CellWall"/>
</dbReference>
<name>A0A9W8JT52_9AGAR</name>
<dbReference type="PANTHER" id="PTHR31836:SF28">
    <property type="entry name" value="SRCR DOMAIN-CONTAINING PROTEIN-RELATED"/>
    <property type="match status" value="1"/>
</dbReference>
<evidence type="ECO:0000256" key="2">
    <source>
        <dbReference type="SAM" id="MobiDB-lite"/>
    </source>
</evidence>
<gene>
    <name evidence="4" type="ORF">NLJ89_g8160</name>
</gene>
<keyword evidence="5" id="KW-1185">Reference proteome</keyword>
<evidence type="ECO:0000256" key="3">
    <source>
        <dbReference type="SAM" id="SignalP"/>
    </source>
</evidence>
<dbReference type="PANTHER" id="PTHR31836">
    <property type="match status" value="1"/>
</dbReference>
<dbReference type="SUPFAM" id="SSF50685">
    <property type="entry name" value="Barwin-like endoglucanases"/>
    <property type="match status" value="1"/>
</dbReference>
<dbReference type="Proteomes" id="UP001148786">
    <property type="component" value="Unassembled WGS sequence"/>
</dbReference>
<feature type="signal peptide" evidence="3">
    <location>
        <begin position="1"/>
        <end position="20"/>
    </location>
</feature>
<dbReference type="EMBL" id="JANKHO010001063">
    <property type="protein sequence ID" value="KAJ3504014.1"/>
    <property type="molecule type" value="Genomic_DNA"/>
</dbReference>
<dbReference type="OrthoDB" id="623670at2759"/>
<evidence type="ECO:0000256" key="1">
    <source>
        <dbReference type="ARBA" id="ARBA00022729"/>
    </source>
</evidence>
<dbReference type="InterPro" id="IPR036908">
    <property type="entry name" value="RlpA-like_sf"/>
</dbReference>
<sequence>MFAKLLSLSLLSLLPITAFASHGNPLLNRHHEIAKRADGHVDLFKRVSNSKWSYYNVQTGNAGSCGRYHVNSDFTVAMNAVQMNSGLCFKTIRLSYGGKTTTATISDTCPGCPWGGLDLTEGLFAFFAPHSVGIIYGEWDFTDAAPPPPPAPTTTKRRTTTSTWTPPPPPRGFLPLPLRLPLPRPLAPGVPAAGSATPTSSVNYSSGAASGLAVPTGSLQRTPGQTSNLADLNQVFIQVGGVVAAGAQV</sequence>
<dbReference type="CDD" id="cd22191">
    <property type="entry name" value="DPBB_RlpA_EXP_N-like"/>
    <property type="match status" value="1"/>
</dbReference>